<dbReference type="SUPFAM" id="SSF51971">
    <property type="entry name" value="Nucleotide-binding domain"/>
    <property type="match status" value="1"/>
</dbReference>
<dbReference type="Pfam" id="PF03275">
    <property type="entry name" value="GLF"/>
    <property type="match status" value="1"/>
</dbReference>
<sequence length="376" mass="43180">MADYLVVGCGFAGAVYARGLAEAGHRVRILEQRDHIGGNAYDYVDENGVRVHRYGPHLFHTSTERVVSWVKQFSAWVPYEHRVRALLPDGQFVPLPVNRDTINAVFGAALVSAPQVEAFLEDLSVECRSPANSGEYLNSKIGQRLTDLFFRPYTKKMWGLDLEDLAAAVVKRIPIRYDTDDRYFPNETFQALPADGYTQMFDRILDHANIDVHLSTTFTRGMEHEFRHCFSSMPIDEYFEFVRGELPYRSIRFHRETRSVVDVPLWGVTNFTDSGRYTRETYWKSLPGHQTGSSDVTTVTLEEPCDYRDNGMERYYPVKTADDRYVRLYGEYQGLADGLDQMTFIGRCGTYQYLDMDQVINQSLLGVEKFLRARGS</sequence>
<dbReference type="InterPro" id="IPR015899">
    <property type="entry name" value="UDP-GalPyranose_mutase_C"/>
</dbReference>
<dbReference type="Gene3D" id="3.40.50.720">
    <property type="entry name" value="NAD(P)-binding Rossmann-like Domain"/>
    <property type="match status" value="3"/>
</dbReference>
<proteinExistence type="predicted"/>
<reference evidence="2" key="1">
    <citation type="journal article" date="2014" name="Int. J. Syst. Evol. Microbiol.">
        <title>Complete genome sequence of Corynebacterium casei LMG S-19264T (=DSM 44701T), isolated from a smear-ripened cheese.</title>
        <authorList>
            <consortium name="US DOE Joint Genome Institute (JGI-PGF)"/>
            <person name="Walter F."/>
            <person name="Albersmeier A."/>
            <person name="Kalinowski J."/>
            <person name="Ruckert C."/>
        </authorList>
    </citation>
    <scope>NUCLEOTIDE SEQUENCE</scope>
    <source>
        <strain evidence="2">CGMCC 1.12919</strain>
    </source>
</reference>
<keyword evidence="3" id="KW-1185">Reference proteome</keyword>
<feature type="domain" description="UDP-galactopyranose mutase C-terminal" evidence="1">
    <location>
        <begin position="149"/>
        <end position="353"/>
    </location>
</feature>
<dbReference type="RefSeq" id="WP_188612939.1">
    <property type="nucleotide sequence ID" value="NZ_BMGG01000022.1"/>
</dbReference>
<dbReference type="Proteomes" id="UP000637002">
    <property type="component" value="Unassembled WGS sequence"/>
</dbReference>
<organism evidence="2 3">
    <name type="scientific">Chelatococcus reniformis</name>
    <dbReference type="NCBI Taxonomy" id="1494448"/>
    <lineage>
        <taxon>Bacteria</taxon>
        <taxon>Pseudomonadati</taxon>
        <taxon>Pseudomonadota</taxon>
        <taxon>Alphaproteobacteria</taxon>
        <taxon>Hyphomicrobiales</taxon>
        <taxon>Chelatococcaceae</taxon>
        <taxon>Chelatococcus</taxon>
    </lineage>
</organism>
<dbReference type="SUPFAM" id="SSF54373">
    <property type="entry name" value="FAD-linked reductases, C-terminal domain"/>
    <property type="match status" value="1"/>
</dbReference>
<evidence type="ECO:0000313" key="3">
    <source>
        <dbReference type="Proteomes" id="UP000637002"/>
    </source>
</evidence>
<dbReference type="AlphaFoldDB" id="A0A916UZE0"/>
<dbReference type="PANTHER" id="PTHR21197">
    <property type="entry name" value="UDP-GALACTOPYRANOSE MUTASE"/>
    <property type="match status" value="1"/>
</dbReference>
<dbReference type="GO" id="GO:0050660">
    <property type="term" value="F:flavin adenine dinucleotide binding"/>
    <property type="evidence" value="ECO:0007669"/>
    <property type="project" value="TreeGrafter"/>
</dbReference>
<dbReference type="Pfam" id="PF13450">
    <property type="entry name" value="NAD_binding_8"/>
    <property type="match status" value="1"/>
</dbReference>
<evidence type="ECO:0000259" key="1">
    <source>
        <dbReference type="Pfam" id="PF03275"/>
    </source>
</evidence>
<name>A0A916UZE0_9HYPH</name>
<accession>A0A916UZE0</accession>
<dbReference type="GO" id="GO:0008767">
    <property type="term" value="F:UDP-galactopyranose mutase activity"/>
    <property type="evidence" value="ECO:0007669"/>
    <property type="project" value="InterPro"/>
</dbReference>
<dbReference type="GO" id="GO:0005829">
    <property type="term" value="C:cytosol"/>
    <property type="evidence" value="ECO:0007669"/>
    <property type="project" value="TreeGrafter"/>
</dbReference>
<comment type="caution">
    <text evidence="2">The sequence shown here is derived from an EMBL/GenBank/DDBJ whole genome shotgun (WGS) entry which is preliminary data.</text>
</comment>
<protein>
    <submittedName>
        <fullName evidence="2">UDP-galactopyranose mutase</fullName>
    </submittedName>
</protein>
<dbReference type="EMBL" id="BMGG01000022">
    <property type="protein sequence ID" value="GGC94947.1"/>
    <property type="molecule type" value="Genomic_DNA"/>
</dbReference>
<gene>
    <name evidence="2" type="ORF">GCM10010994_60840</name>
</gene>
<evidence type="ECO:0000313" key="2">
    <source>
        <dbReference type="EMBL" id="GGC94947.1"/>
    </source>
</evidence>
<dbReference type="PANTHER" id="PTHR21197:SF0">
    <property type="entry name" value="UDP-GALACTOPYRANOSE MUTASE"/>
    <property type="match status" value="1"/>
</dbReference>
<reference evidence="2" key="2">
    <citation type="submission" date="2020-09" db="EMBL/GenBank/DDBJ databases">
        <authorList>
            <person name="Sun Q."/>
            <person name="Zhou Y."/>
        </authorList>
    </citation>
    <scope>NUCLEOTIDE SEQUENCE</scope>
    <source>
        <strain evidence="2">CGMCC 1.12919</strain>
    </source>
</reference>